<gene>
    <name evidence="4" type="ORF">HAX54_019254</name>
</gene>
<evidence type="ECO:0000313" key="4">
    <source>
        <dbReference type="EMBL" id="MCD9560555.1"/>
    </source>
</evidence>
<evidence type="ECO:0000313" key="5">
    <source>
        <dbReference type="Proteomes" id="UP000823775"/>
    </source>
</evidence>
<dbReference type="InterPro" id="IPR001841">
    <property type="entry name" value="Znf_RING"/>
</dbReference>
<dbReference type="CDD" id="cd16448">
    <property type="entry name" value="RING-H2"/>
    <property type="match status" value="1"/>
</dbReference>
<dbReference type="PANTHER" id="PTHR31150">
    <property type="entry name" value="EXPRESSED PROTEIN"/>
    <property type="match status" value="1"/>
</dbReference>
<feature type="region of interest" description="Disordered" evidence="2">
    <location>
        <begin position="599"/>
        <end position="630"/>
    </location>
</feature>
<dbReference type="SUPFAM" id="SSF57850">
    <property type="entry name" value="RING/U-box"/>
    <property type="match status" value="1"/>
</dbReference>
<dbReference type="Proteomes" id="UP000823775">
    <property type="component" value="Unassembled WGS sequence"/>
</dbReference>
<evidence type="ECO:0000256" key="2">
    <source>
        <dbReference type="SAM" id="MobiDB-lite"/>
    </source>
</evidence>
<accession>A0ABS8UR60</accession>
<evidence type="ECO:0000259" key="3">
    <source>
        <dbReference type="PROSITE" id="PS50089"/>
    </source>
</evidence>
<dbReference type="PROSITE" id="PS50089">
    <property type="entry name" value="ZF_RING_2"/>
    <property type="match status" value="1"/>
</dbReference>
<feature type="domain" description="RING-type" evidence="3">
    <location>
        <begin position="634"/>
        <end position="689"/>
    </location>
</feature>
<keyword evidence="5" id="KW-1185">Reference proteome</keyword>
<feature type="compositionally biased region" description="Low complexity" evidence="2">
    <location>
        <begin position="605"/>
        <end position="615"/>
    </location>
</feature>
<name>A0ABS8UR60_DATST</name>
<dbReference type="PANTHER" id="PTHR31150:SF19">
    <property type="entry name" value="RING-TYPE DOMAIN-CONTAINING PROTEIN"/>
    <property type="match status" value="1"/>
</dbReference>
<dbReference type="EMBL" id="JACEIK010002339">
    <property type="protein sequence ID" value="MCD9560555.1"/>
    <property type="molecule type" value="Genomic_DNA"/>
</dbReference>
<evidence type="ECO:0000256" key="1">
    <source>
        <dbReference type="PROSITE-ProRule" id="PRU00175"/>
    </source>
</evidence>
<proteinExistence type="predicted"/>
<reference evidence="4 5" key="1">
    <citation type="journal article" date="2021" name="BMC Genomics">
        <title>Datura genome reveals duplications of psychoactive alkaloid biosynthetic genes and high mutation rate following tissue culture.</title>
        <authorList>
            <person name="Rajewski A."/>
            <person name="Carter-House D."/>
            <person name="Stajich J."/>
            <person name="Litt A."/>
        </authorList>
    </citation>
    <scope>NUCLEOTIDE SEQUENCE [LARGE SCALE GENOMIC DNA]</scope>
    <source>
        <strain evidence="4">AR-01</strain>
    </source>
</reference>
<keyword evidence="1" id="KW-0862">Zinc</keyword>
<protein>
    <recommendedName>
        <fullName evidence="3">RING-type domain-containing protein</fullName>
    </recommendedName>
</protein>
<organism evidence="4 5">
    <name type="scientific">Datura stramonium</name>
    <name type="common">Jimsonweed</name>
    <name type="synonym">Common thornapple</name>
    <dbReference type="NCBI Taxonomy" id="4076"/>
    <lineage>
        <taxon>Eukaryota</taxon>
        <taxon>Viridiplantae</taxon>
        <taxon>Streptophyta</taxon>
        <taxon>Embryophyta</taxon>
        <taxon>Tracheophyta</taxon>
        <taxon>Spermatophyta</taxon>
        <taxon>Magnoliopsida</taxon>
        <taxon>eudicotyledons</taxon>
        <taxon>Gunneridae</taxon>
        <taxon>Pentapetalae</taxon>
        <taxon>asterids</taxon>
        <taxon>lamiids</taxon>
        <taxon>Solanales</taxon>
        <taxon>Solanaceae</taxon>
        <taxon>Solanoideae</taxon>
        <taxon>Datureae</taxon>
        <taxon>Datura</taxon>
    </lineage>
</organism>
<sequence length="694" mass="73760">MGYDKTENLPDPTSLHAVDDLSLSIRQSGASDYSGVTQGGFSSGANVTSSPFVSPPAVCPLPGNVDEMNLNPLHHRHLEPNLMNVRNILPSFSSESEMPHCMENSAEINHPNMNNNTLTSDSLMNEGVLSRGIQNPGASMNFMPMHSSGATGISQNSFRASISPLGVGYNMQNTKSIGGIGIHNDANVNPVPVPSPGNVDGSFLTLGIGSNIEDRSSHRFSSKEVSSRLEEAVLPQTNNSSVPQIKRNFPSLIHGVPGGIANFQHESGGLPNSSRNLGVLAPGSRISVPPFMYVTPDARLNSSNTRNLGAVGKADVRFPEPDPLKYAQGGLPPPPLPFSSNSTLHPHLGFGRMLAAAESAQLVRVAAQPTIRQQSNQYTNISRNQYFMGSPILGHGGGRVRQDHSGQQSFVNVPRPWANNLFPEGMRAQNAGWSGIQPAPGNQFPKRLGVQLNDGAISQATQEGVLAGTGGIQQIRTGNSYQSQDHGPNMNPAELLQPPLAMGRPQGGSPSNYNVSGLLYHAGRLQGGSPANYNVNGLPYHAGHGVPISKIDVAPQASYSHGRTSLKRRASGAPPTAPMLQRRRTLAQHSNQQLIAHQRPITNAPVPVSSPSLPSRRAKGQGLEEPGQPVGEKCRLCKRDVAFNPEGPFTRPAIPPAVAVLPCGHVFHDHCLQIITPPDQSKDPPCIPCALGET</sequence>
<comment type="caution">
    <text evidence="4">The sequence shown here is derived from an EMBL/GenBank/DDBJ whole genome shotgun (WGS) entry which is preliminary data.</text>
</comment>
<keyword evidence="1" id="KW-0479">Metal-binding</keyword>
<keyword evidence="1" id="KW-0863">Zinc-finger</keyword>